<proteinExistence type="predicted"/>
<evidence type="ECO:0000256" key="1">
    <source>
        <dbReference type="SAM" id="MobiDB-lite"/>
    </source>
</evidence>
<gene>
    <name evidence="3" type="ORF">BL253_16665</name>
</gene>
<protein>
    <submittedName>
        <fullName evidence="3">Uncharacterized protein</fullName>
    </submittedName>
</protein>
<dbReference type="OrthoDB" id="4981820at2"/>
<comment type="caution">
    <text evidence="3">The sequence shown here is derived from an EMBL/GenBank/DDBJ whole genome shotgun (WGS) entry which is preliminary data.</text>
</comment>
<keyword evidence="2" id="KW-0732">Signal</keyword>
<dbReference type="AlphaFoldDB" id="A0A1V2IA07"/>
<feature type="compositionally biased region" description="Low complexity" evidence="1">
    <location>
        <begin position="34"/>
        <end position="43"/>
    </location>
</feature>
<dbReference type="RefSeq" id="WP_076818023.1">
    <property type="nucleotide sequence ID" value="NZ_MOMC01000032.1"/>
</dbReference>
<feature type="region of interest" description="Disordered" evidence="1">
    <location>
        <begin position="34"/>
        <end position="57"/>
    </location>
</feature>
<sequence length="133" mass="13975">MVAAFVRRFRPLRVLSALVAAVLAMTLAEFSPASRAPARAASPASPPPADAGPAERPDMVSAQVAAWVEKRRVEVTGLRTESTSTFVNPDGTSTLDAYSGIRRVRQGDGWADVDTTLVVDGGRVVPKVASRSG</sequence>
<reference evidence="4" key="1">
    <citation type="submission" date="2016-10" db="EMBL/GenBank/DDBJ databases">
        <title>Frankia sp. NRRL B-16386 Genome sequencing.</title>
        <authorList>
            <person name="Ghodhbane-Gtari F."/>
            <person name="Swanson E."/>
            <person name="Gueddou A."/>
            <person name="Hezbri K."/>
            <person name="Ktari K."/>
            <person name="Nouioui I."/>
            <person name="Morris K."/>
            <person name="Simpson S."/>
            <person name="Abebe-Akele F."/>
            <person name="Thomas K."/>
            <person name="Gtari M."/>
            <person name="Tisa L.S."/>
        </authorList>
    </citation>
    <scope>NUCLEOTIDE SEQUENCE [LARGE SCALE GENOMIC DNA]</scope>
    <source>
        <strain evidence="4">NRRL B-16386</strain>
    </source>
</reference>
<feature type="chain" id="PRO_5038333201" evidence="2">
    <location>
        <begin position="36"/>
        <end position="133"/>
    </location>
</feature>
<name>A0A1V2IA07_9ACTN</name>
<dbReference type="STRING" id="1834516.BL253_16665"/>
<keyword evidence="4" id="KW-1185">Reference proteome</keyword>
<evidence type="ECO:0000256" key="2">
    <source>
        <dbReference type="SAM" id="SignalP"/>
    </source>
</evidence>
<organism evidence="3 4">
    <name type="scientific">Pseudofrankia asymbiotica</name>
    <dbReference type="NCBI Taxonomy" id="1834516"/>
    <lineage>
        <taxon>Bacteria</taxon>
        <taxon>Bacillati</taxon>
        <taxon>Actinomycetota</taxon>
        <taxon>Actinomycetes</taxon>
        <taxon>Frankiales</taxon>
        <taxon>Frankiaceae</taxon>
        <taxon>Pseudofrankia</taxon>
    </lineage>
</organism>
<evidence type="ECO:0000313" key="4">
    <source>
        <dbReference type="Proteomes" id="UP000188929"/>
    </source>
</evidence>
<evidence type="ECO:0000313" key="3">
    <source>
        <dbReference type="EMBL" id="ONH29499.1"/>
    </source>
</evidence>
<dbReference type="Proteomes" id="UP000188929">
    <property type="component" value="Unassembled WGS sequence"/>
</dbReference>
<feature type="signal peptide" evidence="2">
    <location>
        <begin position="1"/>
        <end position="35"/>
    </location>
</feature>
<dbReference type="EMBL" id="MOMC01000032">
    <property type="protein sequence ID" value="ONH29499.1"/>
    <property type="molecule type" value="Genomic_DNA"/>
</dbReference>
<accession>A0A1V2IA07</accession>